<evidence type="ECO:0000313" key="1">
    <source>
        <dbReference type="EMBL" id="GIZ04331.1"/>
    </source>
</evidence>
<dbReference type="AlphaFoldDB" id="A0AAV4YD70"/>
<comment type="caution">
    <text evidence="1">The sequence shown here is derived from an EMBL/GenBank/DDBJ whole genome shotgun (WGS) entry which is preliminary data.</text>
</comment>
<reference evidence="1 2" key="1">
    <citation type="submission" date="2021-06" db="EMBL/GenBank/DDBJ databases">
        <title>Caerostris extrusa draft genome.</title>
        <authorList>
            <person name="Kono N."/>
            <person name="Arakawa K."/>
        </authorList>
    </citation>
    <scope>NUCLEOTIDE SEQUENCE [LARGE SCALE GENOMIC DNA]</scope>
</reference>
<evidence type="ECO:0000313" key="2">
    <source>
        <dbReference type="Proteomes" id="UP001054945"/>
    </source>
</evidence>
<name>A0AAV4YD70_CAEEX</name>
<protein>
    <submittedName>
        <fullName evidence="1">Uncharacterized protein</fullName>
    </submittedName>
</protein>
<proteinExistence type="predicted"/>
<dbReference type="Proteomes" id="UP001054945">
    <property type="component" value="Unassembled WGS sequence"/>
</dbReference>
<sequence length="97" mass="10685">MRGAIRFQLRCINLLGPNDFGMHVRRRFASRTASRKPLVKASRNTPINTKIADGMNSAAAFSIVSNSAKAKIIKFCLSDALIQPLPFDASGNYRNAF</sequence>
<gene>
    <name evidence="1" type="ORF">CEXT_308731</name>
</gene>
<dbReference type="EMBL" id="BPLR01019066">
    <property type="protein sequence ID" value="GIZ04331.1"/>
    <property type="molecule type" value="Genomic_DNA"/>
</dbReference>
<accession>A0AAV4YD70</accession>
<organism evidence="1 2">
    <name type="scientific">Caerostris extrusa</name>
    <name type="common">Bark spider</name>
    <name type="synonym">Caerostris bankana</name>
    <dbReference type="NCBI Taxonomy" id="172846"/>
    <lineage>
        <taxon>Eukaryota</taxon>
        <taxon>Metazoa</taxon>
        <taxon>Ecdysozoa</taxon>
        <taxon>Arthropoda</taxon>
        <taxon>Chelicerata</taxon>
        <taxon>Arachnida</taxon>
        <taxon>Araneae</taxon>
        <taxon>Araneomorphae</taxon>
        <taxon>Entelegynae</taxon>
        <taxon>Araneoidea</taxon>
        <taxon>Araneidae</taxon>
        <taxon>Caerostris</taxon>
    </lineage>
</organism>
<keyword evidence="2" id="KW-1185">Reference proteome</keyword>